<gene>
    <name evidence="1" type="ORF">MTR67_040468</name>
</gene>
<dbReference type="EMBL" id="CP133620">
    <property type="protein sequence ID" value="WMV47083.1"/>
    <property type="molecule type" value="Genomic_DNA"/>
</dbReference>
<reference evidence="1" key="1">
    <citation type="submission" date="2023-08" db="EMBL/GenBank/DDBJ databases">
        <title>A de novo genome assembly of Solanum verrucosum Schlechtendal, a Mexican diploid species geographically isolated from the other diploid A-genome species in potato relatives.</title>
        <authorList>
            <person name="Hosaka K."/>
        </authorList>
    </citation>
    <scope>NUCLEOTIDE SEQUENCE</scope>
    <source>
        <tissue evidence="1">Young leaves</tissue>
    </source>
</reference>
<keyword evidence="2" id="KW-1185">Reference proteome</keyword>
<sequence>MMIFFFVSLRMRKLIVVY</sequence>
<evidence type="ECO:0000313" key="2">
    <source>
        <dbReference type="Proteomes" id="UP001234989"/>
    </source>
</evidence>
<dbReference type="Proteomes" id="UP001234989">
    <property type="component" value="Chromosome 9"/>
</dbReference>
<evidence type="ECO:0000313" key="1">
    <source>
        <dbReference type="EMBL" id="WMV47083.1"/>
    </source>
</evidence>
<protein>
    <submittedName>
        <fullName evidence="1">Uncharacterized protein</fullName>
    </submittedName>
</protein>
<dbReference type="AlphaFoldDB" id="A0AAF0UKG0"/>
<accession>A0AAF0UKG0</accession>
<name>A0AAF0UKG0_SOLVR</name>
<organism evidence="1 2">
    <name type="scientific">Solanum verrucosum</name>
    <dbReference type="NCBI Taxonomy" id="315347"/>
    <lineage>
        <taxon>Eukaryota</taxon>
        <taxon>Viridiplantae</taxon>
        <taxon>Streptophyta</taxon>
        <taxon>Embryophyta</taxon>
        <taxon>Tracheophyta</taxon>
        <taxon>Spermatophyta</taxon>
        <taxon>Magnoliopsida</taxon>
        <taxon>eudicotyledons</taxon>
        <taxon>Gunneridae</taxon>
        <taxon>Pentapetalae</taxon>
        <taxon>asterids</taxon>
        <taxon>lamiids</taxon>
        <taxon>Solanales</taxon>
        <taxon>Solanaceae</taxon>
        <taxon>Solanoideae</taxon>
        <taxon>Solaneae</taxon>
        <taxon>Solanum</taxon>
    </lineage>
</organism>
<proteinExistence type="predicted"/>